<proteinExistence type="inferred from homology"/>
<organism evidence="7 8">
    <name type="scientific">Kazachstania africana (strain ATCC 22294 / BCRC 22015 / CBS 2517 / CECT 1963 / NBRC 1671 / NRRL Y-8276)</name>
    <name type="common">Yeast</name>
    <name type="synonym">Kluyveromyces africanus</name>
    <dbReference type="NCBI Taxonomy" id="1071382"/>
    <lineage>
        <taxon>Eukaryota</taxon>
        <taxon>Fungi</taxon>
        <taxon>Dikarya</taxon>
        <taxon>Ascomycota</taxon>
        <taxon>Saccharomycotina</taxon>
        <taxon>Saccharomycetes</taxon>
        <taxon>Saccharomycetales</taxon>
        <taxon>Saccharomycetaceae</taxon>
        <taxon>Kazachstania</taxon>
    </lineage>
</organism>
<keyword evidence="3" id="KW-0805">Transcription regulation</keyword>
<gene>
    <name evidence="7" type="primary">KAFR0E03220</name>
    <name evidence="7" type="ORF">KAFR_0E03220</name>
</gene>
<dbReference type="InParanoid" id="H2AVS4"/>
<dbReference type="KEGG" id="kaf:KAFR_0E03220"/>
<dbReference type="GO" id="GO:0045944">
    <property type="term" value="P:positive regulation of transcription by RNA polymerase II"/>
    <property type="evidence" value="ECO:0007669"/>
    <property type="project" value="EnsemblFungi"/>
</dbReference>
<evidence type="ECO:0000256" key="3">
    <source>
        <dbReference type="ARBA" id="ARBA00023015"/>
    </source>
</evidence>
<keyword evidence="8" id="KW-1185">Reference proteome</keyword>
<name>H2AVS4_KAZAF</name>
<reference evidence="7 8" key="1">
    <citation type="journal article" date="2011" name="Proc. Natl. Acad. Sci. U.S.A.">
        <title>Evolutionary erosion of yeast sex chromosomes by mating-type switching accidents.</title>
        <authorList>
            <person name="Gordon J.L."/>
            <person name="Armisen D."/>
            <person name="Proux-Wera E."/>
            <person name="Oheigeartaigh S.S."/>
            <person name="Byrne K.P."/>
            <person name="Wolfe K.H."/>
        </authorList>
    </citation>
    <scope>NUCLEOTIDE SEQUENCE [LARGE SCALE GENOMIC DNA]</scope>
    <source>
        <strain evidence="8">ATCC 22294 / BCRC 22015 / CBS 2517 / CECT 1963 / NBRC 1671 / NRRL Y-8276</strain>
    </source>
</reference>
<dbReference type="Gene3D" id="1.10.20.10">
    <property type="entry name" value="Histone, subunit A"/>
    <property type="match status" value="1"/>
</dbReference>
<evidence type="ECO:0000256" key="5">
    <source>
        <dbReference type="ARBA" id="ARBA00023242"/>
    </source>
</evidence>
<comment type="similarity">
    <text evidence="2">Belongs to the TAF11 family.</text>
</comment>
<protein>
    <recommendedName>
        <fullName evidence="6">TAFII28-like protein domain-containing protein</fullName>
    </recommendedName>
</protein>
<dbReference type="RefSeq" id="XP_003957609.1">
    <property type="nucleotide sequence ID" value="XM_003957560.1"/>
</dbReference>
<dbReference type="GO" id="GO:0046982">
    <property type="term" value="F:protein heterodimerization activity"/>
    <property type="evidence" value="ECO:0007669"/>
    <property type="project" value="InterPro"/>
</dbReference>
<dbReference type="GO" id="GO:0003682">
    <property type="term" value="F:chromatin binding"/>
    <property type="evidence" value="ECO:0007669"/>
    <property type="project" value="EnsemblFungi"/>
</dbReference>
<evidence type="ECO:0000313" key="7">
    <source>
        <dbReference type="EMBL" id="CCF58474.1"/>
    </source>
</evidence>
<dbReference type="eggNOG" id="KOG3219">
    <property type="taxonomic scope" value="Eukaryota"/>
</dbReference>
<keyword evidence="4" id="KW-0804">Transcription</keyword>
<dbReference type="Proteomes" id="UP000005220">
    <property type="component" value="Chromosome 5"/>
</dbReference>
<dbReference type="PANTHER" id="PTHR13218">
    <property type="entry name" value="TRANSCRIPTION INITIATION FACTOR TFIID SUBUNIT 11-RELATED"/>
    <property type="match status" value="1"/>
</dbReference>
<evidence type="ECO:0000256" key="1">
    <source>
        <dbReference type="ARBA" id="ARBA00004123"/>
    </source>
</evidence>
<evidence type="ECO:0000256" key="4">
    <source>
        <dbReference type="ARBA" id="ARBA00023163"/>
    </source>
</evidence>
<dbReference type="InterPro" id="IPR009072">
    <property type="entry name" value="Histone-fold"/>
</dbReference>
<dbReference type="GO" id="GO:0051123">
    <property type="term" value="P:RNA polymerase II preinitiation complex assembly"/>
    <property type="evidence" value="ECO:0007669"/>
    <property type="project" value="EnsemblFungi"/>
</dbReference>
<evidence type="ECO:0000313" key="8">
    <source>
        <dbReference type="Proteomes" id="UP000005220"/>
    </source>
</evidence>
<dbReference type="GeneID" id="13883211"/>
<dbReference type="OrthoDB" id="28335at2759"/>
<dbReference type="PANTHER" id="PTHR13218:SF8">
    <property type="entry name" value="TRANSCRIPTION INITIATION FACTOR TFIID SUBUNIT 11"/>
    <property type="match status" value="1"/>
</dbReference>
<feature type="domain" description="TAFII28-like protein" evidence="6">
    <location>
        <begin position="120"/>
        <end position="201"/>
    </location>
</feature>
<evidence type="ECO:0000256" key="2">
    <source>
        <dbReference type="ARBA" id="ARBA00009788"/>
    </source>
</evidence>
<sequence length="338" mass="39584">MVEPQGPLDILPVVNYQPLLTEANYFSTKQMINQVLSEDQEYVAWKLKDLRTGGTMNNFISQSQIDTTSSQRTNEVSKMPHLNSVPKNLHFMRDIYDRLNANDDEIKGNELSYEDQFKLLVLNLDSEQNNRFEVFHRTSLNKSQVKKLASTVCNQTISENIRVFLQAIGKVYVGEIIELALDVRKKWFNARMAIEFDRRKEFAKRLKKILKKLTQLTNATDVNEKDKQTDIEIEDSVDENESDTYFDDDEDEVREIKTSNKLLSTDKNSQEVRLGLLNHYNKLVKDFNKIDVSIEKYNKSPILPEHIREAWRLYQLQNDTLPADQWRYQGENSGNMFR</sequence>
<dbReference type="AlphaFoldDB" id="H2AVS4"/>
<dbReference type="CDD" id="cd08048">
    <property type="entry name" value="HFD_TAF11"/>
    <property type="match status" value="1"/>
</dbReference>
<dbReference type="EMBL" id="HE650825">
    <property type="protein sequence ID" value="CCF58474.1"/>
    <property type="molecule type" value="Genomic_DNA"/>
</dbReference>
<dbReference type="GO" id="GO:0016251">
    <property type="term" value="F:RNA polymerase II general transcription initiation factor activity"/>
    <property type="evidence" value="ECO:0007669"/>
    <property type="project" value="TreeGrafter"/>
</dbReference>
<dbReference type="GO" id="GO:0005669">
    <property type="term" value="C:transcription factor TFIID complex"/>
    <property type="evidence" value="ECO:0007669"/>
    <property type="project" value="EnsemblFungi"/>
</dbReference>
<keyword evidence="5" id="KW-0539">Nucleus</keyword>
<dbReference type="SUPFAM" id="SSF47113">
    <property type="entry name" value="Histone-fold"/>
    <property type="match status" value="1"/>
</dbReference>
<evidence type="ECO:0000259" key="6">
    <source>
        <dbReference type="Pfam" id="PF04719"/>
    </source>
</evidence>
<dbReference type="STRING" id="1071382.H2AVS4"/>
<dbReference type="Pfam" id="PF04719">
    <property type="entry name" value="TAFII28"/>
    <property type="match status" value="1"/>
</dbReference>
<dbReference type="HOGENOM" id="CLU_048787_0_0_1"/>
<dbReference type="FunCoup" id="H2AVS4">
    <property type="interactions" value="285"/>
</dbReference>
<accession>H2AVS4</accession>
<dbReference type="InterPro" id="IPR006809">
    <property type="entry name" value="TAFII28_dom"/>
</dbReference>
<dbReference type="InterPro" id="IPR045127">
    <property type="entry name" value="TAF11-like"/>
</dbReference>
<comment type="subcellular location">
    <subcellularLocation>
        <location evidence="1">Nucleus</location>
    </subcellularLocation>
</comment>